<name>A0A1Z5HNB4_9FIRM</name>
<dbReference type="Proteomes" id="UP000197032">
    <property type="component" value="Unassembled WGS sequence"/>
</dbReference>
<comment type="caution">
    <text evidence="1">The sequence shown here is derived from an EMBL/GenBank/DDBJ whole genome shotgun (WGS) entry which is preliminary data.</text>
</comment>
<dbReference type="AlphaFoldDB" id="A0A1Z5HNB4"/>
<evidence type="ECO:0000313" key="1">
    <source>
        <dbReference type="EMBL" id="GAW90948.1"/>
    </source>
</evidence>
<sequence>MTIVYNKLVRDRIPEIIEKDGKKPVISRIRDKKTLKEMLVSKLKEEVEEYCLSLELTELADILEVIRALVHNIHNIKFSDVEKLREEKERERGGFNEGIILEKVVDD</sequence>
<accession>A0A1Z5HNB4</accession>
<gene>
    <name evidence="1" type="ORF">KKC1_01100</name>
</gene>
<organism evidence="1 2">
    <name type="scientific">Calderihabitans maritimus</name>
    <dbReference type="NCBI Taxonomy" id="1246530"/>
    <lineage>
        <taxon>Bacteria</taxon>
        <taxon>Bacillati</taxon>
        <taxon>Bacillota</taxon>
        <taxon>Clostridia</taxon>
        <taxon>Neomoorellales</taxon>
        <taxon>Calderihabitantaceae</taxon>
        <taxon>Calderihabitans</taxon>
    </lineage>
</organism>
<dbReference type="CDD" id="cd11532">
    <property type="entry name" value="NTP-PPase_COG4997"/>
    <property type="match status" value="1"/>
</dbReference>
<protein>
    <recommendedName>
        <fullName evidence="3">Phosphoribosyl-ATP pyrophosphohydrolase</fullName>
    </recommendedName>
</protein>
<proteinExistence type="predicted"/>
<reference evidence="2" key="1">
    <citation type="journal article" date="2017" name="Appl. Environ. Microbiol.">
        <title>Genomic analysis of Calderihabitans maritimus KKC1, a thermophilic hydrogenogenic carboxydotrophic bacterium isolated from marine sediment.</title>
        <authorList>
            <person name="Omae K."/>
            <person name="Yoneda Y."/>
            <person name="Fukuyama Y."/>
            <person name="Yoshida T."/>
            <person name="Sako Y."/>
        </authorList>
    </citation>
    <scope>NUCLEOTIDE SEQUENCE [LARGE SCALE GENOMIC DNA]</scope>
    <source>
        <strain evidence="2">KKC1</strain>
    </source>
</reference>
<dbReference type="EMBL" id="BDGJ01000002">
    <property type="protein sequence ID" value="GAW90948.1"/>
    <property type="molecule type" value="Genomic_DNA"/>
</dbReference>
<dbReference type="InterPro" id="IPR038735">
    <property type="entry name" value="MSMEG_1276-like_NTP-PPase_dom"/>
</dbReference>
<keyword evidence="2" id="KW-1185">Reference proteome</keyword>
<evidence type="ECO:0000313" key="2">
    <source>
        <dbReference type="Proteomes" id="UP000197032"/>
    </source>
</evidence>
<evidence type="ECO:0008006" key="3">
    <source>
        <dbReference type="Google" id="ProtNLM"/>
    </source>
</evidence>